<accession>A0A397SR86</accession>
<dbReference type="EMBL" id="QKYT01000254">
    <property type="protein sequence ID" value="RIA88643.1"/>
    <property type="molecule type" value="Genomic_DNA"/>
</dbReference>
<feature type="region of interest" description="Disordered" evidence="1">
    <location>
        <begin position="1"/>
        <end position="42"/>
    </location>
</feature>
<evidence type="ECO:0000256" key="1">
    <source>
        <dbReference type="SAM" id="MobiDB-lite"/>
    </source>
</evidence>
<proteinExistence type="predicted"/>
<dbReference type="Proteomes" id="UP000265703">
    <property type="component" value="Unassembled WGS sequence"/>
</dbReference>
<dbReference type="AlphaFoldDB" id="A0A397SR86"/>
<reference evidence="2 3" key="1">
    <citation type="submission" date="2018-06" db="EMBL/GenBank/DDBJ databases">
        <title>Comparative genomics reveals the genomic features of Rhizophagus irregularis, R. cerebriforme, R. diaphanum and Gigaspora rosea, and their symbiotic lifestyle signature.</title>
        <authorList>
            <person name="Morin E."/>
            <person name="San Clemente H."/>
            <person name="Chen E.C.H."/>
            <person name="De La Providencia I."/>
            <person name="Hainaut M."/>
            <person name="Kuo A."/>
            <person name="Kohler A."/>
            <person name="Murat C."/>
            <person name="Tang N."/>
            <person name="Roy S."/>
            <person name="Loubradou J."/>
            <person name="Henrissat B."/>
            <person name="Grigoriev I.V."/>
            <person name="Corradi N."/>
            <person name="Roux C."/>
            <person name="Martin F.M."/>
        </authorList>
    </citation>
    <scope>NUCLEOTIDE SEQUENCE [LARGE SCALE GENOMIC DNA]</scope>
    <source>
        <strain evidence="2 3">DAOM 227022</strain>
    </source>
</reference>
<name>A0A397SR86_9GLOM</name>
<keyword evidence="3" id="KW-1185">Reference proteome</keyword>
<sequence length="59" mass="6630">MLGSLVSSKKKTLNDRNNFSTPNFQPMSSSVTLGQESTSNVKDCKPYWNNHAKILSERL</sequence>
<evidence type="ECO:0000313" key="3">
    <source>
        <dbReference type="Proteomes" id="UP000265703"/>
    </source>
</evidence>
<feature type="compositionally biased region" description="Polar residues" evidence="1">
    <location>
        <begin position="15"/>
        <end position="41"/>
    </location>
</feature>
<comment type="caution">
    <text evidence="2">The sequence shown here is derived from an EMBL/GenBank/DDBJ whole genome shotgun (WGS) entry which is preliminary data.</text>
</comment>
<protein>
    <submittedName>
        <fullName evidence="2">Uncharacterized protein</fullName>
    </submittedName>
</protein>
<gene>
    <name evidence="2" type="ORF">C1645_774481</name>
</gene>
<evidence type="ECO:0000313" key="2">
    <source>
        <dbReference type="EMBL" id="RIA88643.1"/>
    </source>
</evidence>
<organism evidence="2 3">
    <name type="scientific">Glomus cerebriforme</name>
    <dbReference type="NCBI Taxonomy" id="658196"/>
    <lineage>
        <taxon>Eukaryota</taxon>
        <taxon>Fungi</taxon>
        <taxon>Fungi incertae sedis</taxon>
        <taxon>Mucoromycota</taxon>
        <taxon>Glomeromycotina</taxon>
        <taxon>Glomeromycetes</taxon>
        <taxon>Glomerales</taxon>
        <taxon>Glomeraceae</taxon>
        <taxon>Glomus</taxon>
    </lineage>
</organism>